<evidence type="ECO:0000313" key="2">
    <source>
        <dbReference type="EMBL" id="KAF2229591.1"/>
    </source>
</evidence>
<evidence type="ECO:0000259" key="1">
    <source>
        <dbReference type="Pfam" id="PF07883"/>
    </source>
</evidence>
<dbReference type="InterPro" id="IPR011051">
    <property type="entry name" value="RmlC_Cupin_sf"/>
</dbReference>
<dbReference type="Pfam" id="PF07883">
    <property type="entry name" value="Cupin_2"/>
    <property type="match status" value="1"/>
</dbReference>
<protein>
    <submittedName>
        <fullName evidence="2">RmlC-like cupin</fullName>
    </submittedName>
</protein>
<dbReference type="AlphaFoldDB" id="A0A6A6GVI8"/>
<proteinExistence type="predicted"/>
<keyword evidence="3" id="KW-1185">Reference proteome</keyword>
<sequence length="170" mass="18914">MSVPLPVADIPVNFVPAKTGELLHLGPIKMRVLEDGSRTSQRLSTVEGIIPPHMAGPVAHWHEMHDETFYVTKGMVRFTVPKHPNNPEEKHIDAYEGDYVTVPVRAPHTFSNPSDGESRFFCTMTPSFYINYFKLLSQVVDAGKPVTREMNLDAMAMYATLSAEQEGPSA</sequence>
<dbReference type="PANTHER" id="PTHR36440">
    <property type="entry name" value="PUTATIVE (AFU_ORTHOLOGUE AFUA_8G07350)-RELATED"/>
    <property type="match status" value="1"/>
</dbReference>
<evidence type="ECO:0000313" key="3">
    <source>
        <dbReference type="Proteomes" id="UP000800092"/>
    </source>
</evidence>
<organism evidence="2 3">
    <name type="scientific">Viridothelium virens</name>
    <name type="common">Speckled blister lichen</name>
    <name type="synonym">Trypethelium virens</name>
    <dbReference type="NCBI Taxonomy" id="1048519"/>
    <lineage>
        <taxon>Eukaryota</taxon>
        <taxon>Fungi</taxon>
        <taxon>Dikarya</taxon>
        <taxon>Ascomycota</taxon>
        <taxon>Pezizomycotina</taxon>
        <taxon>Dothideomycetes</taxon>
        <taxon>Dothideomycetes incertae sedis</taxon>
        <taxon>Trypetheliales</taxon>
        <taxon>Trypetheliaceae</taxon>
        <taxon>Viridothelium</taxon>
    </lineage>
</organism>
<dbReference type="OrthoDB" id="4124983at2759"/>
<dbReference type="InterPro" id="IPR053146">
    <property type="entry name" value="QDO-like"/>
</dbReference>
<dbReference type="EMBL" id="ML991859">
    <property type="protein sequence ID" value="KAF2229591.1"/>
    <property type="molecule type" value="Genomic_DNA"/>
</dbReference>
<dbReference type="Proteomes" id="UP000800092">
    <property type="component" value="Unassembled WGS sequence"/>
</dbReference>
<dbReference type="PANTHER" id="PTHR36440:SF1">
    <property type="entry name" value="PUTATIVE (AFU_ORTHOLOGUE AFUA_8G07350)-RELATED"/>
    <property type="match status" value="1"/>
</dbReference>
<dbReference type="InterPro" id="IPR013096">
    <property type="entry name" value="Cupin_2"/>
</dbReference>
<name>A0A6A6GVI8_VIRVR</name>
<dbReference type="InterPro" id="IPR014710">
    <property type="entry name" value="RmlC-like_jellyroll"/>
</dbReference>
<dbReference type="SUPFAM" id="SSF51182">
    <property type="entry name" value="RmlC-like cupins"/>
    <property type="match status" value="1"/>
</dbReference>
<feature type="domain" description="Cupin type-2" evidence="1">
    <location>
        <begin position="50"/>
        <end position="123"/>
    </location>
</feature>
<accession>A0A6A6GVI8</accession>
<reference evidence="2" key="1">
    <citation type="journal article" date="2020" name="Stud. Mycol.">
        <title>101 Dothideomycetes genomes: a test case for predicting lifestyles and emergence of pathogens.</title>
        <authorList>
            <person name="Haridas S."/>
            <person name="Albert R."/>
            <person name="Binder M."/>
            <person name="Bloem J."/>
            <person name="Labutti K."/>
            <person name="Salamov A."/>
            <person name="Andreopoulos B."/>
            <person name="Baker S."/>
            <person name="Barry K."/>
            <person name="Bills G."/>
            <person name="Bluhm B."/>
            <person name="Cannon C."/>
            <person name="Castanera R."/>
            <person name="Culley D."/>
            <person name="Daum C."/>
            <person name="Ezra D."/>
            <person name="Gonzalez J."/>
            <person name="Henrissat B."/>
            <person name="Kuo A."/>
            <person name="Liang C."/>
            <person name="Lipzen A."/>
            <person name="Lutzoni F."/>
            <person name="Magnuson J."/>
            <person name="Mondo S."/>
            <person name="Nolan M."/>
            <person name="Ohm R."/>
            <person name="Pangilinan J."/>
            <person name="Park H.-J."/>
            <person name="Ramirez L."/>
            <person name="Alfaro M."/>
            <person name="Sun H."/>
            <person name="Tritt A."/>
            <person name="Yoshinaga Y."/>
            <person name="Zwiers L.-H."/>
            <person name="Turgeon B."/>
            <person name="Goodwin S."/>
            <person name="Spatafora J."/>
            <person name="Crous P."/>
            <person name="Grigoriev I."/>
        </authorList>
    </citation>
    <scope>NUCLEOTIDE SEQUENCE</scope>
    <source>
        <strain evidence="2">Tuck. ex Michener</strain>
    </source>
</reference>
<gene>
    <name evidence="2" type="ORF">EV356DRAFT_455543</name>
</gene>
<dbReference type="Gene3D" id="2.60.120.10">
    <property type="entry name" value="Jelly Rolls"/>
    <property type="match status" value="1"/>
</dbReference>